<name>A0A4Q7KXB1_9PSEU</name>
<comment type="caution">
    <text evidence="2">The sequence shown here is derived from an EMBL/GenBank/DDBJ whole genome shotgun (WGS) entry which is preliminary data.</text>
</comment>
<sequence length="124" mass="13387">MLIDSGGGGGSTPPPYAGPQRLRVEPSAIPAVREAFRKAQEAVAKETQNLSALDRPYWAGDQISRATAEKIIVRTYGENTSGAHTLAEYAGQLQGVWEALDASYKAYERVEGSNTAMWGKHHKA</sequence>
<dbReference type="EMBL" id="SGWQ01000003">
    <property type="protein sequence ID" value="RZS41357.1"/>
    <property type="molecule type" value="Genomic_DNA"/>
</dbReference>
<accession>A0A4Q7KXB1</accession>
<dbReference type="AlphaFoldDB" id="A0A4Q7KXB1"/>
<evidence type="ECO:0008006" key="4">
    <source>
        <dbReference type="Google" id="ProtNLM"/>
    </source>
</evidence>
<feature type="region of interest" description="Disordered" evidence="1">
    <location>
        <begin position="1"/>
        <end position="22"/>
    </location>
</feature>
<proteinExistence type="predicted"/>
<dbReference type="Proteomes" id="UP000294257">
    <property type="component" value="Unassembled WGS sequence"/>
</dbReference>
<feature type="compositionally biased region" description="Gly residues" evidence="1">
    <location>
        <begin position="1"/>
        <end position="11"/>
    </location>
</feature>
<organism evidence="2 3">
    <name type="scientific">Herbihabitans rhizosphaerae</name>
    <dbReference type="NCBI Taxonomy" id="1872711"/>
    <lineage>
        <taxon>Bacteria</taxon>
        <taxon>Bacillati</taxon>
        <taxon>Actinomycetota</taxon>
        <taxon>Actinomycetes</taxon>
        <taxon>Pseudonocardiales</taxon>
        <taxon>Pseudonocardiaceae</taxon>
        <taxon>Herbihabitans</taxon>
    </lineage>
</organism>
<gene>
    <name evidence="2" type="ORF">EV193_103680</name>
</gene>
<protein>
    <recommendedName>
        <fullName evidence="4">PE family protein</fullName>
    </recommendedName>
</protein>
<dbReference type="OrthoDB" id="3697210at2"/>
<evidence type="ECO:0000256" key="1">
    <source>
        <dbReference type="SAM" id="MobiDB-lite"/>
    </source>
</evidence>
<evidence type="ECO:0000313" key="2">
    <source>
        <dbReference type="EMBL" id="RZS41357.1"/>
    </source>
</evidence>
<reference evidence="2 3" key="1">
    <citation type="submission" date="2019-02" db="EMBL/GenBank/DDBJ databases">
        <title>Genomic Encyclopedia of Type Strains, Phase IV (KMG-IV): sequencing the most valuable type-strain genomes for metagenomic binning, comparative biology and taxonomic classification.</title>
        <authorList>
            <person name="Goeker M."/>
        </authorList>
    </citation>
    <scope>NUCLEOTIDE SEQUENCE [LARGE SCALE GENOMIC DNA]</scope>
    <source>
        <strain evidence="2 3">DSM 101727</strain>
    </source>
</reference>
<evidence type="ECO:0000313" key="3">
    <source>
        <dbReference type="Proteomes" id="UP000294257"/>
    </source>
</evidence>
<keyword evidence="3" id="KW-1185">Reference proteome</keyword>
<dbReference type="RefSeq" id="WP_130344279.1">
    <property type="nucleotide sequence ID" value="NZ_SGWQ01000003.1"/>
</dbReference>